<keyword evidence="2" id="KW-0472">Membrane</keyword>
<evidence type="ECO:0000313" key="5">
    <source>
        <dbReference type="Proteomes" id="UP000410049"/>
    </source>
</evidence>
<accession>A0A5M9ZGW8</accession>
<feature type="region of interest" description="Disordered" evidence="1">
    <location>
        <begin position="77"/>
        <end position="120"/>
    </location>
</feature>
<reference evidence="4 5" key="1">
    <citation type="journal article" date="2019" name="Syst. Appl. Microbiol.">
        <title>Characterization of Bifidobacterium species in feaces of the Egyptian fruit bat: Description of B. vespertilionis sp. nov. and B. rousetti sp. nov.</title>
        <authorList>
            <person name="Modesto M."/>
            <person name="Satti M."/>
            <person name="Watanabe K."/>
            <person name="Puglisi E."/>
            <person name="Morelli L."/>
            <person name="Huang C.-H."/>
            <person name="Liou J.-S."/>
            <person name="Miyashita M."/>
            <person name="Tamura T."/>
            <person name="Saito S."/>
            <person name="Mori K."/>
            <person name="Huang L."/>
            <person name="Sciavilla P."/>
            <person name="Sandri C."/>
            <person name="Spiezio C."/>
            <person name="Vitali F."/>
            <person name="Cavalieri D."/>
            <person name="Perpetuini G."/>
            <person name="Tofalo R."/>
            <person name="Bonetti A."/>
            <person name="Arita M."/>
            <person name="Mattarelli P."/>
        </authorList>
    </citation>
    <scope>NUCLEOTIDE SEQUENCE [LARGE SCALE GENOMIC DNA]</scope>
    <source>
        <strain evidence="4 5">RST17</strain>
    </source>
</reference>
<dbReference type="AlphaFoldDB" id="A0A5M9ZGW8"/>
<dbReference type="InterPro" id="IPR025241">
    <property type="entry name" value="DUF4190"/>
</dbReference>
<feature type="transmembrane region" description="Helical" evidence="2">
    <location>
        <begin position="36"/>
        <end position="61"/>
    </location>
</feature>
<feature type="transmembrane region" description="Helical" evidence="2">
    <location>
        <begin position="6"/>
        <end position="24"/>
    </location>
</feature>
<name>A0A5M9ZGW8_9BIFI</name>
<organism evidence="4 5">
    <name type="scientific">Bifidobacterium myosotis</name>
    <dbReference type="NCBI Taxonomy" id="1630166"/>
    <lineage>
        <taxon>Bacteria</taxon>
        <taxon>Bacillati</taxon>
        <taxon>Actinomycetota</taxon>
        <taxon>Actinomycetes</taxon>
        <taxon>Bifidobacteriales</taxon>
        <taxon>Bifidobacteriaceae</taxon>
        <taxon>Bifidobacterium</taxon>
    </lineage>
</organism>
<dbReference type="InterPro" id="IPR032327">
    <property type="entry name" value="DUF4854"/>
</dbReference>
<keyword evidence="2" id="KW-0812">Transmembrane</keyword>
<protein>
    <submittedName>
        <fullName evidence="4">DUF4854 domain-containing protein</fullName>
    </submittedName>
</protein>
<keyword evidence="2" id="KW-1133">Transmembrane helix</keyword>
<dbReference type="Proteomes" id="UP000410049">
    <property type="component" value="Unassembled WGS sequence"/>
</dbReference>
<gene>
    <name evidence="4" type="ORF">EMO91_11090</name>
</gene>
<dbReference type="EMBL" id="RZUH01000010">
    <property type="protein sequence ID" value="KAA8826605.1"/>
    <property type="molecule type" value="Genomic_DNA"/>
</dbReference>
<feature type="compositionally biased region" description="Low complexity" evidence="1">
    <location>
        <begin position="77"/>
        <end position="103"/>
    </location>
</feature>
<dbReference type="Pfam" id="PF16146">
    <property type="entry name" value="DUF4854"/>
    <property type="match status" value="1"/>
</dbReference>
<sequence length="239" mass="24752">MAIAGFICSFFVAVIGLILSIIGLNQIKKQGGKGKGLATAGIVISIISMVLSIVLIVAGLAGSAAIANKAIQDAQSDSSYSQSDSGTDSSTGGDSSTDSNSDSTDLDNLDNSLDSTLNDTENDLSSGDYGLYDSVQAFVDSDEFKSSIQSEVDSLSGTGITFSYHVEGDTLVYEYTVGDEYAAAGDSIASSVSALSDTYQSTADMLGTMCKTSSGKASLRVYMHTASGQSLFDQTWTEQ</sequence>
<evidence type="ECO:0000256" key="1">
    <source>
        <dbReference type="SAM" id="MobiDB-lite"/>
    </source>
</evidence>
<feature type="domain" description="DUF4190" evidence="3">
    <location>
        <begin position="2"/>
        <end position="55"/>
    </location>
</feature>
<proteinExistence type="predicted"/>
<evidence type="ECO:0000313" key="4">
    <source>
        <dbReference type="EMBL" id="KAA8826605.1"/>
    </source>
</evidence>
<dbReference type="Pfam" id="PF13828">
    <property type="entry name" value="DUF4190"/>
    <property type="match status" value="1"/>
</dbReference>
<evidence type="ECO:0000259" key="3">
    <source>
        <dbReference type="Pfam" id="PF13828"/>
    </source>
</evidence>
<comment type="caution">
    <text evidence="4">The sequence shown here is derived from an EMBL/GenBank/DDBJ whole genome shotgun (WGS) entry which is preliminary data.</text>
</comment>
<feature type="compositionally biased region" description="Low complexity" evidence="1">
    <location>
        <begin position="109"/>
        <end position="119"/>
    </location>
</feature>
<evidence type="ECO:0000256" key="2">
    <source>
        <dbReference type="SAM" id="Phobius"/>
    </source>
</evidence>